<evidence type="ECO:0000313" key="2">
    <source>
        <dbReference type="Proteomes" id="UP001371456"/>
    </source>
</evidence>
<dbReference type="EMBL" id="JBANQN010000001">
    <property type="protein sequence ID" value="KAK6803297.1"/>
    <property type="molecule type" value="Genomic_DNA"/>
</dbReference>
<dbReference type="AlphaFoldDB" id="A0AAN8YSY5"/>
<dbReference type="InterPro" id="IPR024096">
    <property type="entry name" value="NO_sig/Golgi_transp_ligand-bd"/>
</dbReference>
<proteinExistence type="predicted"/>
<sequence>MKNVNDFLENRLEDVGYVVGARISELLCHREKNNQGIRIDDETKRDNHTIADVEFMHAPIINEHNKGLDDLVD</sequence>
<dbReference type="Proteomes" id="UP001371456">
    <property type="component" value="Unassembled WGS sequence"/>
</dbReference>
<evidence type="ECO:0000313" key="1">
    <source>
        <dbReference type="EMBL" id="KAK6803297.1"/>
    </source>
</evidence>
<comment type="caution">
    <text evidence="1">The sequence shown here is derived from an EMBL/GenBank/DDBJ whole genome shotgun (WGS) entry which is preliminary data.</text>
</comment>
<accession>A0AAN8YSY5</accession>
<protein>
    <submittedName>
        <fullName evidence="1">Uncharacterized protein</fullName>
    </submittedName>
</protein>
<dbReference type="SUPFAM" id="SSF111126">
    <property type="entry name" value="Ligand-binding domain in the NO signalling and Golgi transport"/>
    <property type="match status" value="1"/>
</dbReference>
<name>A0AAN8YSY5_SOLBU</name>
<gene>
    <name evidence="1" type="ORF">RDI58_001081</name>
</gene>
<keyword evidence="2" id="KW-1185">Reference proteome</keyword>
<reference evidence="1 2" key="1">
    <citation type="submission" date="2024-02" db="EMBL/GenBank/DDBJ databases">
        <title>de novo genome assembly of Solanum bulbocastanum strain 11H21.</title>
        <authorList>
            <person name="Hosaka A.J."/>
        </authorList>
    </citation>
    <scope>NUCLEOTIDE SEQUENCE [LARGE SCALE GENOMIC DNA]</scope>
    <source>
        <tissue evidence="1">Young leaves</tissue>
    </source>
</reference>
<organism evidence="1 2">
    <name type="scientific">Solanum bulbocastanum</name>
    <name type="common">Wild potato</name>
    <dbReference type="NCBI Taxonomy" id="147425"/>
    <lineage>
        <taxon>Eukaryota</taxon>
        <taxon>Viridiplantae</taxon>
        <taxon>Streptophyta</taxon>
        <taxon>Embryophyta</taxon>
        <taxon>Tracheophyta</taxon>
        <taxon>Spermatophyta</taxon>
        <taxon>Magnoliopsida</taxon>
        <taxon>eudicotyledons</taxon>
        <taxon>Gunneridae</taxon>
        <taxon>Pentapetalae</taxon>
        <taxon>asterids</taxon>
        <taxon>lamiids</taxon>
        <taxon>Solanales</taxon>
        <taxon>Solanaceae</taxon>
        <taxon>Solanoideae</taxon>
        <taxon>Solaneae</taxon>
        <taxon>Solanum</taxon>
    </lineage>
</organism>